<evidence type="ECO:0000256" key="1">
    <source>
        <dbReference type="SAM" id="MobiDB-lite"/>
    </source>
</evidence>
<gene>
    <name evidence="4" type="ORF">JY500_08475</name>
</gene>
<feature type="signal peptide" evidence="2">
    <location>
        <begin position="1"/>
        <end position="28"/>
    </location>
</feature>
<evidence type="ECO:0000313" key="4">
    <source>
        <dbReference type="EMBL" id="QSI78624.1"/>
    </source>
</evidence>
<dbReference type="Pfam" id="PF00497">
    <property type="entry name" value="SBP_bac_3"/>
    <property type="match status" value="1"/>
</dbReference>
<dbReference type="Proteomes" id="UP000663570">
    <property type="component" value="Chromosome"/>
</dbReference>
<dbReference type="Gene3D" id="3.40.190.10">
    <property type="entry name" value="Periplasmic binding protein-like II"/>
    <property type="match status" value="2"/>
</dbReference>
<dbReference type="SUPFAM" id="SSF53850">
    <property type="entry name" value="Periplasmic binding protein-like II"/>
    <property type="match status" value="1"/>
</dbReference>
<feature type="domain" description="Solute-binding protein family 3/N-terminal" evidence="3">
    <location>
        <begin position="39"/>
        <end position="162"/>
    </location>
</feature>
<reference evidence="4 5" key="1">
    <citation type="submission" date="2021-02" db="EMBL/GenBank/DDBJ databases">
        <title>Niveibacterium changnyeongensis HC41.</title>
        <authorList>
            <person name="Kang M."/>
        </authorList>
    </citation>
    <scope>NUCLEOTIDE SEQUENCE [LARGE SCALE GENOMIC DNA]</scope>
    <source>
        <strain evidence="4 5">HC41</strain>
    </source>
</reference>
<feature type="chain" id="PRO_5046484287" evidence="2">
    <location>
        <begin position="29"/>
        <end position="272"/>
    </location>
</feature>
<evidence type="ECO:0000313" key="5">
    <source>
        <dbReference type="Proteomes" id="UP000663570"/>
    </source>
</evidence>
<keyword evidence="2" id="KW-0732">Signal</keyword>
<keyword evidence="5" id="KW-1185">Reference proteome</keyword>
<dbReference type="RefSeq" id="WP_206256036.1">
    <property type="nucleotide sequence ID" value="NZ_CP071060.1"/>
</dbReference>
<protein>
    <submittedName>
        <fullName evidence="4">Transporter substrate-binding domain-containing protein</fullName>
    </submittedName>
</protein>
<evidence type="ECO:0000256" key="2">
    <source>
        <dbReference type="SAM" id="SignalP"/>
    </source>
</evidence>
<accession>A0ABX7MA48</accession>
<proteinExistence type="predicted"/>
<organism evidence="4 5">
    <name type="scientific">Niveibacterium microcysteis</name>
    <dbReference type="NCBI Taxonomy" id="2811415"/>
    <lineage>
        <taxon>Bacteria</taxon>
        <taxon>Pseudomonadati</taxon>
        <taxon>Pseudomonadota</taxon>
        <taxon>Betaproteobacteria</taxon>
        <taxon>Rhodocyclales</taxon>
        <taxon>Rhodocyclaceae</taxon>
        <taxon>Niveibacterium</taxon>
    </lineage>
</organism>
<name>A0ABX7MA48_9RHOO</name>
<dbReference type="EMBL" id="CP071060">
    <property type="protein sequence ID" value="QSI78624.1"/>
    <property type="molecule type" value="Genomic_DNA"/>
</dbReference>
<evidence type="ECO:0000259" key="3">
    <source>
        <dbReference type="Pfam" id="PF00497"/>
    </source>
</evidence>
<dbReference type="InterPro" id="IPR001638">
    <property type="entry name" value="Solute-binding_3/MltF_N"/>
</dbReference>
<sequence>MAQINQTIRLRVCLVLGTLTLAATVTHAEEPISLLYNPRVPYSYIDHGVVTGTIVTPVSHALTRAGIPFVWVETPFRRQLAIVRANTGRDCMAAAFRDPERETYGRFSQPILQNEQMALVVPKTAEAKFRRYGSLSSALADRTMRLLIKEGYSYGAAINASLATRAEANVAAYDEAQSIVRMLHEGMADALLMTTQEAKQTFMQKGLSPEDFAYVIYPDTPPGEWRHLFCSFKVPAHAIDAINEQIRARADTSGHSTRGGTVDDLSEAAHSP</sequence>
<feature type="region of interest" description="Disordered" evidence="1">
    <location>
        <begin position="249"/>
        <end position="272"/>
    </location>
</feature>